<proteinExistence type="predicted"/>
<evidence type="ECO:0000256" key="8">
    <source>
        <dbReference type="ARBA" id="ARBA00026080"/>
    </source>
</evidence>
<dbReference type="Gene3D" id="3.90.70.10">
    <property type="entry name" value="Cysteine proteinases"/>
    <property type="match status" value="1"/>
</dbReference>
<evidence type="ECO:0000256" key="11">
    <source>
        <dbReference type="ARBA" id="ARBA00031859"/>
    </source>
</evidence>
<keyword evidence="6" id="KW-0788">Thiol protease</keyword>
<comment type="catalytic activity">
    <reaction evidence="1">
        <text>Inactivates bleomycin B2 (a cytotoxic glycometallopeptide) by hydrolysis of a carboxyamide bond of beta-aminoalanine, but also shows general aminopeptidase activity. The specificity varies somewhat with source, but amino acid arylamides of Met, Leu and Ala are preferred.</text>
        <dbReference type="EC" id="3.4.22.40"/>
    </reaction>
</comment>
<feature type="compositionally biased region" description="Basic and acidic residues" evidence="13">
    <location>
        <begin position="256"/>
        <end position="265"/>
    </location>
</feature>
<evidence type="ECO:0000256" key="7">
    <source>
        <dbReference type="ARBA" id="ARBA00025347"/>
    </source>
</evidence>
<dbReference type="EC" id="3.4.22.40" evidence="2"/>
<keyword evidence="5 14" id="KW-0378">Hydrolase</keyword>
<evidence type="ECO:0000256" key="3">
    <source>
        <dbReference type="ARBA" id="ARBA00016900"/>
    </source>
</evidence>
<dbReference type="GeneID" id="18926307"/>
<dbReference type="InterPro" id="IPR038765">
    <property type="entry name" value="Papain-like_cys_pep_sf"/>
</dbReference>
<name>F4RRM1_MELLP</name>
<dbReference type="CDD" id="cd00585">
    <property type="entry name" value="Peptidase_C1B"/>
    <property type="match status" value="1"/>
</dbReference>
<evidence type="ECO:0000256" key="1">
    <source>
        <dbReference type="ARBA" id="ARBA00000423"/>
    </source>
</evidence>
<dbReference type="KEGG" id="mlr:MELLADRAFT_123252"/>
<dbReference type="GO" id="GO:0004197">
    <property type="term" value="F:cysteine-type endopeptidase activity"/>
    <property type="evidence" value="ECO:0007669"/>
    <property type="project" value="UniProtKB-EC"/>
</dbReference>
<sequence>MVSDRCSLNSHCLNLKFYISSQESEIEAYGDIEEPRQIAVDRDDRTASRANIHDSHGHLPSGYPPEASTSPPRSCILSGTSVKSKRPKSASKNPVNLGHATIGPSRSNPSPIAGSSKLVYRTPKNIPARESDEFGRYESSCCHQCQVNTTQPKMICDQSQDPNCVVRVCITCLTKSKVYDDHVELRPPIFKFTPGGRMLCVKCRDVCPCASCRRGRSEKDHSSRGSDSSAHDFCVLALEEREEFSSKKQARHEPKRQKQESRPSIEKTLCSHSQFDVSLDAFTQWKNSFDRDDKAQLATISVDKQIFSNTLTAQATPATNQKPNGRCWLFATCNLARMGIVKKFDLGDFELSQSRLVFYDFLEKADFYLKSMIELVELPIEARIISHISGSPLGDGGQWDMAAGLIEKYGLVPQPIYDDSFNYLNSSGINAFLTSKLRDQALELRQIYKDAKAHAADNLGQDSESATIAGIRAARQAKETMMAQVYRCLAIALGSPPSPTESFKWDYVDKSGKAHSLVSTPLDFYHKHCAGFQASEYISLINDPRNPYNKSYTIERVGNIWGGRPIRHVNTSPDVLKSSVIKMIQADKPVWLGCDASKMSDLSHGIMDTKLIDYKATFGVTSRLSKSDRLRMGDGVISHVMVITAVHLDEEGKPVRYKAENSWSDTAGPHGCFVMTDAWFDEYVYQIVLPKSFTSDLLREIYDDPEPSVLPPWGM</sequence>
<evidence type="ECO:0000256" key="10">
    <source>
        <dbReference type="ARBA" id="ARBA00031564"/>
    </source>
</evidence>
<evidence type="ECO:0000313" key="14">
    <source>
        <dbReference type="EMBL" id="EGG04951.1"/>
    </source>
</evidence>
<comment type="subunit">
    <text evidence="8">Homohexamer. Binds to nucleic acids. Binds single-stranded DNA and RNA with higher affinity than double-stranded DNA.</text>
</comment>
<dbReference type="OrthoDB" id="2666448at2759"/>
<dbReference type="InParanoid" id="F4RRM1"/>
<accession>F4RRM1</accession>
<evidence type="ECO:0000256" key="9">
    <source>
        <dbReference type="ARBA" id="ARBA00030627"/>
    </source>
</evidence>
<dbReference type="AlphaFoldDB" id="F4RRM1"/>
<evidence type="ECO:0000256" key="13">
    <source>
        <dbReference type="SAM" id="MobiDB-lite"/>
    </source>
</evidence>
<keyword evidence="4" id="KW-0645">Protease</keyword>
<dbReference type="GO" id="GO:0070005">
    <property type="term" value="F:cysteine-type aminopeptidase activity"/>
    <property type="evidence" value="ECO:0007669"/>
    <property type="project" value="InterPro"/>
</dbReference>
<evidence type="ECO:0000313" key="15">
    <source>
        <dbReference type="Proteomes" id="UP000001072"/>
    </source>
</evidence>
<dbReference type="SUPFAM" id="SSF54001">
    <property type="entry name" value="Cysteine proteinases"/>
    <property type="match status" value="1"/>
</dbReference>
<dbReference type="GO" id="GO:0009636">
    <property type="term" value="P:response to toxic substance"/>
    <property type="evidence" value="ECO:0007669"/>
    <property type="project" value="TreeGrafter"/>
</dbReference>
<reference evidence="15" key="1">
    <citation type="journal article" date="2011" name="Proc. Natl. Acad. Sci. U.S.A.">
        <title>Obligate biotrophy features unraveled by the genomic analysis of rust fungi.</title>
        <authorList>
            <person name="Duplessis S."/>
            <person name="Cuomo C.A."/>
            <person name="Lin Y.-C."/>
            <person name="Aerts A."/>
            <person name="Tisserant E."/>
            <person name="Veneault-Fourrey C."/>
            <person name="Joly D.L."/>
            <person name="Hacquard S."/>
            <person name="Amselem J."/>
            <person name="Cantarel B.L."/>
            <person name="Chiu R."/>
            <person name="Coutinho P.M."/>
            <person name="Feau N."/>
            <person name="Field M."/>
            <person name="Frey P."/>
            <person name="Gelhaye E."/>
            <person name="Goldberg J."/>
            <person name="Grabherr M.G."/>
            <person name="Kodira C.D."/>
            <person name="Kohler A."/>
            <person name="Kuees U."/>
            <person name="Lindquist E.A."/>
            <person name="Lucas S.M."/>
            <person name="Mago R."/>
            <person name="Mauceli E."/>
            <person name="Morin E."/>
            <person name="Murat C."/>
            <person name="Pangilinan J.L."/>
            <person name="Park R."/>
            <person name="Pearson M."/>
            <person name="Quesneville H."/>
            <person name="Rouhier N."/>
            <person name="Sakthikumar S."/>
            <person name="Salamov A.A."/>
            <person name="Schmutz J."/>
            <person name="Selles B."/>
            <person name="Shapiro H."/>
            <person name="Tanguay P."/>
            <person name="Tuskan G.A."/>
            <person name="Henrissat B."/>
            <person name="Van de Peer Y."/>
            <person name="Rouze P."/>
            <person name="Ellis J.G."/>
            <person name="Dodds P.N."/>
            <person name="Schein J.E."/>
            <person name="Zhong S."/>
            <person name="Hamelin R.C."/>
            <person name="Grigoriev I.V."/>
            <person name="Szabo L.J."/>
            <person name="Martin F."/>
        </authorList>
    </citation>
    <scope>NUCLEOTIDE SEQUENCE [LARGE SCALE GENOMIC DNA]</scope>
    <source>
        <strain evidence="15">98AG31 / pathotype 3-4-7</strain>
    </source>
</reference>
<dbReference type="GO" id="GO:0043418">
    <property type="term" value="P:homocysteine catabolic process"/>
    <property type="evidence" value="ECO:0007669"/>
    <property type="project" value="TreeGrafter"/>
</dbReference>
<dbReference type="EMBL" id="GL883115">
    <property type="protein sequence ID" value="EGG04951.1"/>
    <property type="molecule type" value="Genomic_DNA"/>
</dbReference>
<evidence type="ECO:0000256" key="6">
    <source>
        <dbReference type="ARBA" id="ARBA00022807"/>
    </source>
</evidence>
<dbReference type="PANTHER" id="PTHR10363:SF2">
    <property type="entry name" value="BLEOMYCIN HYDROLASE"/>
    <property type="match status" value="1"/>
</dbReference>
<dbReference type="eggNOG" id="KOG4128">
    <property type="taxonomic scope" value="Eukaryota"/>
</dbReference>
<dbReference type="Proteomes" id="UP000001072">
    <property type="component" value="Unassembled WGS sequence"/>
</dbReference>
<keyword evidence="15" id="KW-1185">Reference proteome</keyword>
<dbReference type="GO" id="GO:0005737">
    <property type="term" value="C:cytoplasm"/>
    <property type="evidence" value="ECO:0007669"/>
    <property type="project" value="TreeGrafter"/>
</dbReference>
<evidence type="ECO:0000256" key="2">
    <source>
        <dbReference type="ARBA" id="ARBA00012465"/>
    </source>
</evidence>
<evidence type="ECO:0000256" key="5">
    <source>
        <dbReference type="ARBA" id="ARBA00022801"/>
    </source>
</evidence>
<dbReference type="InterPro" id="IPR004134">
    <property type="entry name" value="Peptidase_C1B"/>
</dbReference>
<dbReference type="VEuPathDB" id="FungiDB:MELLADRAFT_123252"/>
<feature type="compositionally biased region" description="Polar residues" evidence="13">
    <location>
        <begin position="67"/>
        <end position="82"/>
    </location>
</feature>
<organism evidence="15">
    <name type="scientific">Melampsora larici-populina (strain 98AG31 / pathotype 3-4-7)</name>
    <name type="common">Poplar leaf rust fungus</name>
    <dbReference type="NCBI Taxonomy" id="747676"/>
    <lineage>
        <taxon>Eukaryota</taxon>
        <taxon>Fungi</taxon>
        <taxon>Dikarya</taxon>
        <taxon>Basidiomycota</taxon>
        <taxon>Pucciniomycotina</taxon>
        <taxon>Pucciniomycetes</taxon>
        <taxon>Pucciniales</taxon>
        <taxon>Melampsoraceae</taxon>
        <taxon>Melampsora</taxon>
    </lineage>
</organism>
<dbReference type="PANTHER" id="PTHR10363">
    <property type="entry name" value="BLEOMYCIN HYDROLASE"/>
    <property type="match status" value="1"/>
</dbReference>
<feature type="region of interest" description="Disordered" evidence="13">
    <location>
        <begin position="245"/>
        <end position="265"/>
    </location>
</feature>
<comment type="function">
    <text evidence="7">The normal physiological role of the enzyme is unknown, but it is not essential for the viability of yeast cells. Has aminopeptidase activity, shortening substrate peptides sequentially by 1 amino acid. Has bleomycin hydrolase activity, which can protect the cell from the toxic effects of bleomycin. Has homocysteine-thiolactonase activity, protecting the cell against homocysteine toxicity. Acts as a repressor in the GAL4 regulatory system, but this does not require either the peptidase or nucleic acid-binding activities.</text>
</comment>
<dbReference type="Pfam" id="PF03051">
    <property type="entry name" value="Peptidase_C1_2"/>
    <property type="match status" value="1"/>
</dbReference>
<dbReference type="InterPro" id="IPR000169">
    <property type="entry name" value="Pept_cys_AS"/>
</dbReference>
<dbReference type="PROSITE" id="PS00139">
    <property type="entry name" value="THIOL_PROTEASE_CYS"/>
    <property type="match status" value="1"/>
</dbReference>
<gene>
    <name evidence="14" type="ORF">MELLADRAFT_123252</name>
</gene>
<evidence type="ECO:0000256" key="4">
    <source>
        <dbReference type="ARBA" id="ARBA00022670"/>
    </source>
</evidence>
<evidence type="ECO:0000256" key="12">
    <source>
        <dbReference type="ARBA" id="ARBA00032353"/>
    </source>
</evidence>
<feature type="region of interest" description="Disordered" evidence="13">
    <location>
        <begin position="51"/>
        <end position="124"/>
    </location>
</feature>
<dbReference type="RefSeq" id="XP_007411704.1">
    <property type="nucleotide sequence ID" value="XM_007411642.1"/>
</dbReference>
<dbReference type="HOGENOM" id="CLU_386385_0_0_1"/>
<protein>
    <recommendedName>
        <fullName evidence="3">Cysteine proteinase 1, mitochondrial</fullName>
        <ecNumber evidence="2">3.4.22.40</ecNumber>
    </recommendedName>
    <alternativeName>
        <fullName evidence="9">Bleomycin hydrolase</fullName>
    </alternativeName>
    <alternativeName>
        <fullName evidence="12">Homocysteine-thiolactonase</fullName>
    </alternativeName>
    <alternativeName>
        <fullName evidence="10">Leucine aminopeptidase 3</fullName>
    </alternativeName>
    <alternativeName>
        <fullName evidence="11">Y3</fullName>
    </alternativeName>
</protein>
<dbReference type="GO" id="GO:0006508">
    <property type="term" value="P:proteolysis"/>
    <property type="evidence" value="ECO:0007669"/>
    <property type="project" value="UniProtKB-KW"/>
</dbReference>